<feature type="transmembrane region" description="Helical" evidence="5">
    <location>
        <begin position="549"/>
        <end position="568"/>
    </location>
</feature>
<keyword evidence="5" id="KW-1133">Transmembrane helix</keyword>
<dbReference type="InterPro" id="IPR016156">
    <property type="entry name" value="FAD/NAD-linked_Rdtase_dimer_sf"/>
</dbReference>
<keyword evidence="3" id="KW-0285">Flavoprotein</keyword>
<dbReference type="GO" id="GO:0016491">
    <property type="term" value="F:oxidoreductase activity"/>
    <property type="evidence" value="ECO:0007669"/>
    <property type="project" value="InterPro"/>
</dbReference>
<accession>A0A918VJ10</accession>
<dbReference type="InterPro" id="IPR007419">
    <property type="entry name" value="BFD-like_2Fe2S-bd_dom"/>
</dbReference>
<sequence>MDTIVIVGAGPAGVKAATQLLEKSEQVQVKIFNGERVLPYNRARLSYYLAGEIGLSDLENRLPESDARLQEYDGCHIRQVDTQSKTVIDEHGHVHEYDRLIIATGSSVSTPAIFGDDKSGVYSFRSLDDAQRLLQLRDANQDVFVVGSGPLGIETALAMKTQTNQVYLQVRNSLFAKGLDSHAKGVLIDYIRSNGVIVHDQVLVERIHGNGRVTGVRLSDGREIPVEIVILCTGISPFVELASAAGIDVERGIVVDDFMQTNCPNVYAIGECAEHAGTTYGLVSPGYEQAEICVDHILHSPRRFSGANSELQFHFRGFSSQVLGAPEQPGNTVLVYRNTLKNVYRKLVLDGRRLIGATIIGDWGEAGRVASRIKTRKRVSRSAMRLFEKRGNLWSEQRISILDQPEDYIVCLCKNVTRGEISACMEKGYRSLPALGEQLQAGVTCGSCQPLLKHMIKEPVPNLIMRHYRAIFMVSILSVLIIGLTFMAPKLPFERSVQFSFQFEKIWYGSVYKQTTGYVLLGLCALSGALSLRKRWKKVSVGNLDNWRFVHTILGFVALLALIVHTGFRLGQNLSFALMMVFLLATLTGSLVGIFMSRNHHWTDLKLTQYRAWWSRVHYSLLWLLPALLIFHIFSSYYFA</sequence>
<dbReference type="PANTHER" id="PTHR43429">
    <property type="entry name" value="PYRIDINE NUCLEOTIDE-DISULFIDE OXIDOREDUCTASE DOMAIN-CONTAINING"/>
    <property type="match status" value="1"/>
</dbReference>
<keyword evidence="10" id="KW-1185">Reference proteome</keyword>
<feature type="transmembrane region" description="Helical" evidence="5">
    <location>
        <begin position="574"/>
        <end position="596"/>
    </location>
</feature>
<feature type="transmembrane region" description="Helical" evidence="5">
    <location>
        <begin position="617"/>
        <end position="639"/>
    </location>
</feature>
<keyword evidence="5" id="KW-0472">Membrane</keyword>
<dbReference type="AlphaFoldDB" id="A0A918VJ10"/>
<evidence type="ECO:0000313" key="9">
    <source>
        <dbReference type="EMBL" id="GHA00254.1"/>
    </source>
</evidence>
<comment type="cofactor">
    <cofactor evidence="1">
        <name>FAD</name>
        <dbReference type="ChEBI" id="CHEBI:57692"/>
    </cofactor>
</comment>
<evidence type="ECO:0000259" key="8">
    <source>
        <dbReference type="Pfam" id="PF18267"/>
    </source>
</evidence>
<dbReference type="InterPro" id="IPR036188">
    <property type="entry name" value="FAD/NAD-bd_sf"/>
</dbReference>
<evidence type="ECO:0000313" key="10">
    <source>
        <dbReference type="Proteomes" id="UP000614811"/>
    </source>
</evidence>
<dbReference type="PANTHER" id="PTHR43429:SF3">
    <property type="entry name" value="NITRITE REDUCTASE [NAD(P)H]"/>
    <property type="match status" value="1"/>
</dbReference>
<dbReference type="SUPFAM" id="SSF51905">
    <property type="entry name" value="FAD/NAD(P)-binding domain"/>
    <property type="match status" value="1"/>
</dbReference>
<keyword evidence="4" id="KW-0274">FAD</keyword>
<evidence type="ECO:0000256" key="4">
    <source>
        <dbReference type="ARBA" id="ARBA00022827"/>
    </source>
</evidence>
<dbReference type="Proteomes" id="UP000614811">
    <property type="component" value="Unassembled WGS sequence"/>
</dbReference>
<dbReference type="PRINTS" id="PR00368">
    <property type="entry name" value="FADPNR"/>
</dbReference>
<evidence type="ECO:0000259" key="6">
    <source>
        <dbReference type="Pfam" id="PF04324"/>
    </source>
</evidence>
<name>A0A918VJ10_9GAMM</name>
<dbReference type="InterPro" id="IPR041575">
    <property type="entry name" value="Rubredoxin_C"/>
</dbReference>
<dbReference type="EMBL" id="BMXA01000001">
    <property type="protein sequence ID" value="GHA00254.1"/>
    <property type="molecule type" value="Genomic_DNA"/>
</dbReference>
<comment type="caution">
    <text evidence="9">The sequence shown here is derived from an EMBL/GenBank/DDBJ whole genome shotgun (WGS) entry which is preliminary data.</text>
</comment>
<reference evidence="9" key="1">
    <citation type="journal article" date="2014" name="Int. J. Syst. Evol. Microbiol.">
        <title>Complete genome sequence of Corynebacterium casei LMG S-19264T (=DSM 44701T), isolated from a smear-ripened cheese.</title>
        <authorList>
            <consortium name="US DOE Joint Genome Institute (JGI-PGF)"/>
            <person name="Walter F."/>
            <person name="Albersmeier A."/>
            <person name="Kalinowski J."/>
            <person name="Ruckert C."/>
        </authorList>
    </citation>
    <scope>NUCLEOTIDE SEQUENCE</scope>
    <source>
        <strain evidence="9">KCTC 12711</strain>
    </source>
</reference>
<organism evidence="9 10">
    <name type="scientific">Arenicella chitinivorans</name>
    <dbReference type="NCBI Taxonomy" id="1329800"/>
    <lineage>
        <taxon>Bacteria</taxon>
        <taxon>Pseudomonadati</taxon>
        <taxon>Pseudomonadota</taxon>
        <taxon>Gammaproteobacteria</taxon>
        <taxon>Arenicellales</taxon>
        <taxon>Arenicellaceae</taxon>
        <taxon>Arenicella</taxon>
    </lineage>
</organism>
<dbReference type="RefSeq" id="WP_189398530.1">
    <property type="nucleotide sequence ID" value="NZ_BMXA01000001.1"/>
</dbReference>
<feature type="domain" description="FAD/NAD(P)-binding" evidence="7">
    <location>
        <begin position="3"/>
        <end position="284"/>
    </location>
</feature>
<dbReference type="Pfam" id="PF18267">
    <property type="entry name" value="Rubredoxin_C"/>
    <property type="match status" value="1"/>
</dbReference>
<evidence type="ECO:0000256" key="2">
    <source>
        <dbReference type="ARBA" id="ARBA00006442"/>
    </source>
</evidence>
<comment type="similarity">
    <text evidence="2">Belongs to the FAD-dependent oxidoreductase family.</text>
</comment>
<feature type="transmembrane region" description="Helical" evidence="5">
    <location>
        <begin position="470"/>
        <end position="491"/>
    </location>
</feature>
<feature type="domain" description="BFD-like [2Fe-2S]-binding" evidence="6">
    <location>
        <begin position="409"/>
        <end position="458"/>
    </location>
</feature>
<evidence type="ECO:0000256" key="5">
    <source>
        <dbReference type="SAM" id="Phobius"/>
    </source>
</evidence>
<evidence type="ECO:0000256" key="1">
    <source>
        <dbReference type="ARBA" id="ARBA00001974"/>
    </source>
</evidence>
<dbReference type="InterPro" id="IPR023753">
    <property type="entry name" value="FAD/NAD-binding_dom"/>
</dbReference>
<dbReference type="Gene3D" id="1.10.10.1100">
    <property type="entry name" value="BFD-like [2Fe-2S]-binding domain"/>
    <property type="match status" value="1"/>
</dbReference>
<evidence type="ECO:0000259" key="7">
    <source>
        <dbReference type="Pfam" id="PF07992"/>
    </source>
</evidence>
<dbReference type="PRINTS" id="PR00469">
    <property type="entry name" value="PNDRDTASEII"/>
</dbReference>
<keyword evidence="5" id="KW-0812">Transmembrane</keyword>
<evidence type="ECO:0000256" key="3">
    <source>
        <dbReference type="ARBA" id="ARBA00022630"/>
    </source>
</evidence>
<dbReference type="Pfam" id="PF04324">
    <property type="entry name" value="Fer2_BFD"/>
    <property type="match status" value="1"/>
</dbReference>
<protein>
    <submittedName>
        <fullName evidence="9">Nitrite reductase</fullName>
    </submittedName>
</protein>
<dbReference type="InterPro" id="IPR050260">
    <property type="entry name" value="FAD-bd_OxRdtase"/>
</dbReference>
<proteinExistence type="inferred from homology"/>
<dbReference type="InterPro" id="IPR041854">
    <property type="entry name" value="BFD-like_2Fe2S-bd_dom_sf"/>
</dbReference>
<dbReference type="Gene3D" id="3.30.390.30">
    <property type="match status" value="1"/>
</dbReference>
<feature type="domain" description="NADH-rubredoxin oxidoreductase C-terminal" evidence="8">
    <location>
        <begin position="324"/>
        <end position="376"/>
    </location>
</feature>
<dbReference type="Gene3D" id="3.50.50.60">
    <property type="entry name" value="FAD/NAD(P)-binding domain"/>
    <property type="match status" value="2"/>
</dbReference>
<gene>
    <name evidence="9" type="primary">nirB</name>
    <name evidence="9" type="ORF">GCM10008090_06200</name>
</gene>
<reference evidence="9" key="2">
    <citation type="submission" date="2020-09" db="EMBL/GenBank/DDBJ databases">
        <authorList>
            <person name="Sun Q."/>
            <person name="Kim S."/>
        </authorList>
    </citation>
    <scope>NUCLEOTIDE SEQUENCE</scope>
    <source>
        <strain evidence="9">KCTC 12711</strain>
    </source>
</reference>
<dbReference type="Pfam" id="PF07992">
    <property type="entry name" value="Pyr_redox_2"/>
    <property type="match status" value="1"/>
</dbReference>